<accession>A0A2G2VWV7</accession>
<reference evidence="1 2" key="1">
    <citation type="journal article" date="2017" name="Genome Biol.">
        <title>New reference genome sequences of hot pepper reveal the massive evolution of plant disease-resistance genes by retroduplication.</title>
        <authorList>
            <person name="Kim S."/>
            <person name="Park J."/>
            <person name="Yeom S.I."/>
            <person name="Kim Y.M."/>
            <person name="Seo E."/>
            <person name="Kim K.T."/>
            <person name="Kim M.S."/>
            <person name="Lee J.M."/>
            <person name="Cheong K."/>
            <person name="Shin H.S."/>
            <person name="Kim S.B."/>
            <person name="Han K."/>
            <person name="Lee J."/>
            <person name="Park M."/>
            <person name="Lee H.A."/>
            <person name="Lee H.Y."/>
            <person name="Lee Y."/>
            <person name="Oh S."/>
            <person name="Lee J.H."/>
            <person name="Choi E."/>
            <person name="Choi E."/>
            <person name="Lee S.E."/>
            <person name="Jeon J."/>
            <person name="Kim H."/>
            <person name="Choi G."/>
            <person name="Song H."/>
            <person name="Lee J."/>
            <person name="Lee S.C."/>
            <person name="Kwon J.K."/>
            <person name="Lee H.Y."/>
            <person name="Koo N."/>
            <person name="Hong Y."/>
            <person name="Kim R.W."/>
            <person name="Kang W.H."/>
            <person name="Huh J.H."/>
            <person name="Kang B.C."/>
            <person name="Yang T.J."/>
            <person name="Lee Y.H."/>
            <person name="Bennetzen J.L."/>
            <person name="Choi D."/>
        </authorList>
    </citation>
    <scope>NUCLEOTIDE SEQUENCE [LARGE SCALE GENOMIC DNA]</scope>
    <source>
        <strain evidence="2">cv. PBC81</strain>
    </source>
</reference>
<protein>
    <submittedName>
        <fullName evidence="1">Uncharacterized protein</fullName>
    </submittedName>
</protein>
<sequence length="180" mass="20530">MLDVKKLCYSKNIPSPLEVPVPYALAISRLGNVEVTSLVKDLICIATLMKRDVERWMLPIGECWSPLEYAKVVELCKFERESWSNCQALPRILYIARALVHQASLSFVEFCKSWSHDRNFTGYSKDIPRPLEVLVPYALAISRLGNVDLSALPEVGYGSMLRHPRQDIRVDSFFTINDPE</sequence>
<comment type="caution">
    <text evidence="1">The sequence shown here is derived from an EMBL/GenBank/DDBJ whole genome shotgun (WGS) entry which is preliminary data.</text>
</comment>
<dbReference type="AlphaFoldDB" id="A0A2G2VWV7"/>
<name>A0A2G2VWV7_CAPBA</name>
<proteinExistence type="predicted"/>
<evidence type="ECO:0000313" key="1">
    <source>
        <dbReference type="EMBL" id="PHT37451.1"/>
    </source>
</evidence>
<keyword evidence="2" id="KW-1185">Reference proteome</keyword>
<gene>
    <name evidence="1" type="ORF">CQW23_21024</name>
</gene>
<dbReference type="OrthoDB" id="1506209at2759"/>
<reference evidence="2" key="2">
    <citation type="journal article" date="2017" name="J. Anim. Genet.">
        <title>Multiple reference genome sequences of hot pepper reveal the massive evolution of plant disease resistance genes by retroduplication.</title>
        <authorList>
            <person name="Kim S."/>
            <person name="Park J."/>
            <person name="Yeom S.-I."/>
            <person name="Kim Y.-M."/>
            <person name="Seo E."/>
            <person name="Kim K.-T."/>
            <person name="Kim M.-S."/>
            <person name="Lee J.M."/>
            <person name="Cheong K."/>
            <person name="Shin H.-S."/>
            <person name="Kim S.-B."/>
            <person name="Han K."/>
            <person name="Lee J."/>
            <person name="Park M."/>
            <person name="Lee H.-A."/>
            <person name="Lee H.-Y."/>
            <person name="Lee Y."/>
            <person name="Oh S."/>
            <person name="Lee J.H."/>
            <person name="Choi E."/>
            <person name="Choi E."/>
            <person name="Lee S.E."/>
            <person name="Jeon J."/>
            <person name="Kim H."/>
            <person name="Choi G."/>
            <person name="Song H."/>
            <person name="Lee J."/>
            <person name="Lee S.-C."/>
            <person name="Kwon J.-K."/>
            <person name="Lee H.-Y."/>
            <person name="Koo N."/>
            <person name="Hong Y."/>
            <person name="Kim R.W."/>
            <person name="Kang W.-H."/>
            <person name="Huh J.H."/>
            <person name="Kang B.-C."/>
            <person name="Yang T.-J."/>
            <person name="Lee Y.-H."/>
            <person name="Bennetzen J.L."/>
            <person name="Choi D."/>
        </authorList>
    </citation>
    <scope>NUCLEOTIDE SEQUENCE [LARGE SCALE GENOMIC DNA]</scope>
    <source>
        <strain evidence="2">cv. PBC81</strain>
    </source>
</reference>
<organism evidence="1 2">
    <name type="scientific">Capsicum baccatum</name>
    <name type="common">Peruvian pepper</name>
    <dbReference type="NCBI Taxonomy" id="33114"/>
    <lineage>
        <taxon>Eukaryota</taxon>
        <taxon>Viridiplantae</taxon>
        <taxon>Streptophyta</taxon>
        <taxon>Embryophyta</taxon>
        <taxon>Tracheophyta</taxon>
        <taxon>Spermatophyta</taxon>
        <taxon>Magnoliopsida</taxon>
        <taxon>eudicotyledons</taxon>
        <taxon>Gunneridae</taxon>
        <taxon>Pentapetalae</taxon>
        <taxon>asterids</taxon>
        <taxon>lamiids</taxon>
        <taxon>Solanales</taxon>
        <taxon>Solanaceae</taxon>
        <taxon>Solanoideae</taxon>
        <taxon>Capsiceae</taxon>
        <taxon>Capsicum</taxon>
    </lineage>
</organism>
<dbReference type="Proteomes" id="UP000224567">
    <property type="component" value="Unassembled WGS sequence"/>
</dbReference>
<dbReference type="EMBL" id="MLFT02000009">
    <property type="protein sequence ID" value="PHT37451.1"/>
    <property type="molecule type" value="Genomic_DNA"/>
</dbReference>
<evidence type="ECO:0000313" key="2">
    <source>
        <dbReference type="Proteomes" id="UP000224567"/>
    </source>
</evidence>